<organism evidence="18 19">
    <name type="scientific">Lingula anatina</name>
    <name type="common">Brachiopod</name>
    <name type="synonym">Lingula unguis</name>
    <dbReference type="NCBI Taxonomy" id="7574"/>
    <lineage>
        <taxon>Eukaryota</taxon>
        <taxon>Metazoa</taxon>
        <taxon>Spiralia</taxon>
        <taxon>Lophotrochozoa</taxon>
        <taxon>Brachiopoda</taxon>
        <taxon>Linguliformea</taxon>
        <taxon>Lingulata</taxon>
        <taxon>Lingulida</taxon>
        <taxon>Linguloidea</taxon>
        <taxon>Lingulidae</taxon>
        <taxon>Lingula</taxon>
    </lineage>
</organism>
<dbReference type="GO" id="GO:0007283">
    <property type="term" value="P:spermatogenesis"/>
    <property type="evidence" value="ECO:0007669"/>
    <property type="project" value="UniProtKB-KW"/>
</dbReference>
<evidence type="ECO:0000256" key="5">
    <source>
        <dbReference type="ARBA" id="ARBA00022679"/>
    </source>
</evidence>
<dbReference type="OrthoDB" id="504170at2759"/>
<dbReference type="GO" id="GO:0000226">
    <property type="term" value="P:microtubule cytoskeleton organization"/>
    <property type="evidence" value="ECO:0007669"/>
    <property type="project" value="TreeGrafter"/>
</dbReference>
<dbReference type="Gene3D" id="1.10.510.10">
    <property type="entry name" value="Transferase(Phosphotransferase) domain 1"/>
    <property type="match status" value="1"/>
</dbReference>
<evidence type="ECO:0000256" key="8">
    <source>
        <dbReference type="ARBA" id="ARBA00022777"/>
    </source>
</evidence>
<feature type="compositionally biased region" description="Basic and acidic residues" evidence="16">
    <location>
        <begin position="8"/>
        <end position="35"/>
    </location>
</feature>
<dbReference type="RefSeq" id="XP_013385282.1">
    <property type="nucleotide sequence ID" value="XM_013529828.1"/>
</dbReference>
<dbReference type="PANTHER" id="PTHR24346">
    <property type="entry name" value="MAP/MICROTUBULE AFFINITY-REGULATING KINASE"/>
    <property type="match status" value="1"/>
</dbReference>
<dbReference type="STRING" id="7574.A0A1S3H1Q0"/>
<dbReference type="GeneID" id="106151304"/>
<dbReference type="GO" id="GO:0030154">
    <property type="term" value="P:cell differentiation"/>
    <property type="evidence" value="ECO:0007669"/>
    <property type="project" value="UniProtKB-KW"/>
</dbReference>
<dbReference type="RefSeq" id="XP_013379948.1">
    <property type="nucleotide sequence ID" value="XM_013524494.1"/>
</dbReference>
<dbReference type="SUPFAM" id="SSF56112">
    <property type="entry name" value="Protein kinase-like (PK-like)"/>
    <property type="match status" value="1"/>
</dbReference>
<evidence type="ECO:0000256" key="16">
    <source>
        <dbReference type="SAM" id="MobiDB-lite"/>
    </source>
</evidence>
<feature type="binding site" evidence="14">
    <location>
        <position position="81"/>
    </location>
    <ligand>
        <name>ATP</name>
        <dbReference type="ChEBI" id="CHEBI:30616"/>
    </ligand>
</feature>
<dbReference type="GeneID" id="106155149"/>
<evidence type="ECO:0000313" key="18">
    <source>
        <dbReference type="Proteomes" id="UP000085678"/>
    </source>
</evidence>
<keyword evidence="3 15" id="KW-0723">Serine/threonine-protein kinase</keyword>
<dbReference type="InterPro" id="IPR011009">
    <property type="entry name" value="Kinase-like_dom_sf"/>
</dbReference>
<comment type="cofactor">
    <cofactor evidence="1">
        <name>Mg(2+)</name>
        <dbReference type="ChEBI" id="CHEBI:18420"/>
    </cofactor>
</comment>
<evidence type="ECO:0000256" key="6">
    <source>
        <dbReference type="ARBA" id="ARBA00022723"/>
    </source>
</evidence>
<keyword evidence="8" id="KW-0418">Kinase</keyword>
<dbReference type="SMART" id="SM00220">
    <property type="entry name" value="S_TKc"/>
    <property type="match status" value="1"/>
</dbReference>
<keyword evidence="11" id="KW-0460">Magnesium</keyword>
<evidence type="ECO:0000256" key="4">
    <source>
        <dbReference type="ARBA" id="ARBA00022553"/>
    </source>
</evidence>
<protein>
    <submittedName>
        <fullName evidence="19 20">Testis-specific serine/threonine-protein kinase 4-like</fullName>
    </submittedName>
</protein>
<dbReference type="FunFam" id="1.10.510.10:FF:000658">
    <property type="entry name" value="Protein CBG12184"/>
    <property type="match status" value="1"/>
</dbReference>
<keyword evidence="9" id="KW-0221">Differentiation</keyword>
<evidence type="ECO:0000256" key="11">
    <source>
        <dbReference type="ARBA" id="ARBA00022842"/>
    </source>
</evidence>
<keyword evidence="6" id="KW-0479">Metal-binding</keyword>
<dbReference type="OMA" id="TEECIDM"/>
<keyword evidence="10 14" id="KW-0067">ATP-binding</keyword>
<proteinExistence type="inferred from homology"/>
<evidence type="ECO:0000259" key="17">
    <source>
        <dbReference type="PROSITE" id="PS50011"/>
    </source>
</evidence>
<evidence type="ECO:0000313" key="20">
    <source>
        <dbReference type="RefSeq" id="XP_013385282.1"/>
    </source>
</evidence>
<evidence type="ECO:0000256" key="13">
    <source>
        <dbReference type="ARBA" id="ARBA00022871"/>
    </source>
</evidence>
<sequence length="345" mass="38679">MLNRLLGKKKEQADDKEESSGKENENNKDCEKSDASKSAGPNKVSVLEAYGFTVGPTLGTGSYATVKEAFSSQHQSKVAIKIISKRKAPSDYLKKFLPREIDVVKILRHPNLVCFLQSIETTNRVYLVMEMAENGDLLEVIKKKKYIHERQAGIWFIHLVHGIDYCHRKGVAHRDLKCENLLLDRQNILKVTDFGFARGGLNYLSGKDCLSQTYCGSYAYAPPEILTGTPYEPFIADIWSMGVVLFIMVFGRLPFDDSNHKKLLNEVQNKVVFPGGKDFVPDDCKDLISKILVKKRDRLSLEEISEHPWIIRSAPAPRHVAPVVKKVSQEISSLVAATAGEEKAS</sequence>
<evidence type="ECO:0000313" key="19">
    <source>
        <dbReference type="RefSeq" id="XP_013379948.1"/>
    </source>
</evidence>
<evidence type="ECO:0000256" key="12">
    <source>
        <dbReference type="ARBA" id="ARBA00022843"/>
    </source>
</evidence>
<evidence type="ECO:0000256" key="2">
    <source>
        <dbReference type="ARBA" id="ARBA00022473"/>
    </source>
</evidence>
<evidence type="ECO:0000256" key="15">
    <source>
        <dbReference type="RuleBase" id="RU000304"/>
    </source>
</evidence>
<reference evidence="19 20" key="1">
    <citation type="submission" date="2025-04" db="UniProtKB">
        <authorList>
            <consortium name="RefSeq"/>
        </authorList>
    </citation>
    <scope>IDENTIFICATION</scope>
    <source>
        <tissue evidence="19 20">Gonads</tissue>
    </source>
</reference>
<dbReference type="InterPro" id="IPR000719">
    <property type="entry name" value="Prot_kinase_dom"/>
</dbReference>
<dbReference type="GO" id="GO:0035556">
    <property type="term" value="P:intracellular signal transduction"/>
    <property type="evidence" value="ECO:0007669"/>
    <property type="project" value="TreeGrafter"/>
</dbReference>
<evidence type="ECO:0000256" key="3">
    <source>
        <dbReference type="ARBA" id="ARBA00022527"/>
    </source>
</evidence>
<feature type="domain" description="Protein kinase" evidence="17">
    <location>
        <begin position="52"/>
        <end position="310"/>
    </location>
</feature>
<dbReference type="GO" id="GO:0050321">
    <property type="term" value="F:tau-protein kinase activity"/>
    <property type="evidence" value="ECO:0007669"/>
    <property type="project" value="TreeGrafter"/>
</dbReference>
<dbReference type="Proteomes" id="UP000085678">
    <property type="component" value="Unplaced"/>
</dbReference>
<dbReference type="KEGG" id="lak:106151304"/>
<keyword evidence="12" id="KW-0832">Ubl conjugation</keyword>
<evidence type="ECO:0000256" key="10">
    <source>
        <dbReference type="ARBA" id="ARBA00022840"/>
    </source>
</evidence>
<dbReference type="PROSITE" id="PS00107">
    <property type="entry name" value="PROTEIN_KINASE_ATP"/>
    <property type="match status" value="1"/>
</dbReference>
<dbReference type="PANTHER" id="PTHR24346:SF102">
    <property type="entry name" value="TESTIS-SPECIFIC SERINE_THREONINE-PROTEIN KINASE 1"/>
    <property type="match status" value="1"/>
</dbReference>
<keyword evidence="4" id="KW-0597">Phosphoprotein</keyword>
<dbReference type="AlphaFoldDB" id="A0A1S3H1Q0"/>
<keyword evidence="13" id="KW-0744">Spermatogenesis</keyword>
<keyword evidence="2" id="KW-0217">Developmental protein</keyword>
<dbReference type="InterPro" id="IPR017441">
    <property type="entry name" value="Protein_kinase_ATP_BS"/>
</dbReference>
<evidence type="ECO:0000256" key="9">
    <source>
        <dbReference type="ARBA" id="ARBA00022782"/>
    </source>
</evidence>
<dbReference type="PROSITE" id="PS50011">
    <property type="entry name" value="PROTEIN_KINASE_DOM"/>
    <property type="match status" value="1"/>
</dbReference>
<evidence type="ECO:0000256" key="1">
    <source>
        <dbReference type="ARBA" id="ARBA00001946"/>
    </source>
</evidence>
<dbReference type="FunFam" id="3.30.200.20:FF:000042">
    <property type="entry name" value="Aurora kinase A"/>
    <property type="match status" value="1"/>
</dbReference>
<dbReference type="GO" id="GO:0005737">
    <property type="term" value="C:cytoplasm"/>
    <property type="evidence" value="ECO:0007669"/>
    <property type="project" value="TreeGrafter"/>
</dbReference>
<dbReference type="GO" id="GO:0005524">
    <property type="term" value="F:ATP binding"/>
    <property type="evidence" value="ECO:0007669"/>
    <property type="project" value="UniProtKB-UniRule"/>
</dbReference>
<dbReference type="PROSITE" id="PS00108">
    <property type="entry name" value="PROTEIN_KINASE_ST"/>
    <property type="match status" value="1"/>
</dbReference>
<evidence type="ECO:0000256" key="7">
    <source>
        <dbReference type="ARBA" id="ARBA00022741"/>
    </source>
</evidence>
<keyword evidence="7 14" id="KW-0547">Nucleotide-binding</keyword>
<accession>A0A1S3H1Q0</accession>
<dbReference type="Pfam" id="PF00069">
    <property type="entry name" value="Pkinase"/>
    <property type="match status" value="1"/>
</dbReference>
<dbReference type="KEGG" id="lak:106155149"/>
<gene>
    <name evidence="19" type="primary">LOC106151304</name>
    <name evidence="20" type="synonym">LOC106155149</name>
</gene>
<keyword evidence="5" id="KW-0808">Transferase</keyword>
<keyword evidence="18" id="KW-1185">Reference proteome</keyword>
<evidence type="ECO:0000256" key="14">
    <source>
        <dbReference type="PROSITE-ProRule" id="PRU10141"/>
    </source>
</evidence>
<comment type="similarity">
    <text evidence="15">Belongs to the protein kinase superfamily.</text>
</comment>
<name>A0A1S3H1Q0_LINAN</name>
<dbReference type="InterPro" id="IPR008271">
    <property type="entry name" value="Ser/Thr_kinase_AS"/>
</dbReference>
<feature type="region of interest" description="Disordered" evidence="16">
    <location>
        <begin position="1"/>
        <end position="40"/>
    </location>
</feature>
<dbReference type="GO" id="GO:0000287">
    <property type="term" value="F:magnesium ion binding"/>
    <property type="evidence" value="ECO:0007669"/>
    <property type="project" value="UniProtKB-ARBA"/>
</dbReference>